<sequence>MGGTTDYEEPTFLRGMSKVVSTFTAPARYFRENIVEPNRKQDAVWYHRTFRRVPTIDECYTDDYICRHEADEQFKRDRLVDQNICNILKNRFTECLRSEHPDIGNCDKIKEDWQLAETNYFSKYGAVNHILLFSDGAVNHILLFSDGAVNYILLFSDGAVNHILLFSDGEIGVRGTVIDAFMRQKHRMAWERRHGPIGTGMKESV</sequence>
<evidence type="ECO:0000313" key="11">
    <source>
        <dbReference type="Proteomes" id="UP001187531"/>
    </source>
</evidence>
<comment type="subcellular location">
    <subcellularLocation>
        <location evidence="1">Mitochondrion inner membrane</location>
        <topology evidence="1">Peripheral membrane protein</topology>
        <orientation evidence="1">Matrix side</orientation>
    </subcellularLocation>
</comment>
<keyword evidence="8" id="KW-0496">Mitochondrion</keyword>
<dbReference type="PANTHER" id="PTHR13094">
    <property type="entry name" value="NADH-UBIQUINONE OXIDOREDUCTASE PDSW SUBUNIT"/>
    <property type="match status" value="1"/>
</dbReference>
<evidence type="ECO:0000256" key="5">
    <source>
        <dbReference type="ARBA" id="ARBA00022660"/>
    </source>
</evidence>
<dbReference type="GO" id="GO:0045271">
    <property type="term" value="C:respiratory chain complex I"/>
    <property type="evidence" value="ECO:0007669"/>
    <property type="project" value="UniProtKB-ARBA"/>
</dbReference>
<dbReference type="InterPro" id="IPR019377">
    <property type="entry name" value="NADH_UbQ_OxRdtase_su10"/>
</dbReference>
<dbReference type="Pfam" id="PF10249">
    <property type="entry name" value="NDUFB10"/>
    <property type="match status" value="1"/>
</dbReference>
<dbReference type="AlphaFoldDB" id="A0AA88LI37"/>
<evidence type="ECO:0000256" key="8">
    <source>
        <dbReference type="ARBA" id="ARBA00023128"/>
    </source>
</evidence>
<keyword evidence="5" id="KW-0679">Respiratory chain</keyword>
<dbReference type="PANTHER" id="PTHR13094:SF1">
    <property type="entry name" value="NADH DEHYDROGENASE [UBIQUINONE] 1 BETA SUBCOMPLEX SUBUNIT 10"/>
    <property type="match status" value="1"/>
</dbReference>
<keyword evidence="11" id="KW-1185">Reference proteome</keyword>
<proteinExistence type="inferred from homology"/>
<evidence type="ECO:0000256" key="1">
    <source>
        <dbReference type="ARBA" id="ARBA00004443"/>
    </source>
</evidence>
<comment type="caution">
    <text evidence="10">The sequence shown here is derived from an EMBL/GenBank/DDBJ whole genome shotgun (WGS) entry which is preliminary data.</text>
</comment>
<reference evidence="10" key="1">
    <citation type="submission" date="2023-07" db="EMBL/GenBank/DDBJ databases">
        <title>Chromosome-level genome assembly of Artemia franciscana.</title>
        <authorList>
            <person name="Jo E."/>
        </authorList>
    </citation>
    <scope>NUCLEOTIDE SEQUENCE</scope>
    <source>
        <tissue evidence="10">Whole body</tissue>
    </source>
</reference>
<evidence type="ECO:0000256" key="9">
    <source>
        <dbReference type="ARBA" id="ARBA00023136"/>
    </source>
</evidence>
<evidence type="ECO:0000313" key="10">
    <source>
        <dbReference type="EMBL" id="KAK2727919.1"/>
    </source>
</evidence>
<evidence type="ECO:0000256" key="4">
    <source>
        <dbReference type="ARBA" id="ARBA00022448"/>
    </source>
</evidence>
<dbReference type="InterPro" id="IPR039993">
    <property type="entry name" value="NDUFB10"/>
</dbReference>
<protein>
    <recommendedName>
        <fullName evidence="3">NADH dehydrogenase [ubiquinone] 1 beta subcomplex subunit 10</fullName>
    </recommendedName>
</protein>
<accession>A0AA88LI37</accession>
<keyword evidence="7" id="KW-0249">Electron transport</keyword>
<evidence type="ECO:0000256" key="3">
    <source>
        <dbReference type="ARBA" id="ARBA00014109"/>
    </source>
</evidence>
<keyword evidence="4" id="KW-0813">Transport</keyword>
<evidence type="ECO:0000256" key="6">
    <source>
        <dbReference type="ARBA" id="ARBA00022792"/>
    </source>
</evidence>
<name>A0AA88LI37_ARTSF</name>
<evidence type="ECO:0000256" key="2">
    <source>
        <dbReference type="ARBA" id="ARBA00008317"/>
    </source>
</evidence>
<keyword evidence="6" id="KW-0999">Mitochondrion inner membrane</keyword>
<dbReference type="Proteomes" id="UP001187531">
    <property type="component" value="Unassembled WGS sequence"/>
</dbReference>
<comment type="similarity">
    <text evidence="2">Belongs to the complex I NDUFB10 subunit family.</text>
</comment>
<dbReference type="GO" id="GO:0005743">
    <property type="term" value="C:mitochondrial inner membrane"/>
    <property type="evidence" value="ECO:0007669"/>
    <property type="project" value="UniProtKB-SubCell"/>
</dbReference>
<gene>
    <name evidence="10" type="ORF">QYM36_008406</name>
</gene>
<organism evidence="10 11">
    <name type="scientific">Artemia franciscana</name>
    <name type="common">Brine shrimp</name>
    <name type="synonym">Artemia sanfranciscana</name>
    <dbReference type="NCBI Taxonomy" id="6661"/>
    <lineage>
        <taxon>Eukaryota</taxon>
        <taxon>Metazoa</taxon>
        <taxon>Ecdysozoa</taxon>
        <taxon>Arthropoda</taxon>
        <taxon>Crustacea</taxon>
        <taxon>Branchiopoda</taxon>
        <taxon>Anostraca</taxon>
        <taxon>Artemiidae</taxon>
        <taxon>Artemia</taxon>
    </lineage>
</organism>
<dbReference type="EMBL" id="JAVRJZ010000001">
    <property type="protein sequence ID" value="KAK2727919.1"/>
    <property type="molecule type" value="Genomic_DNA"/>
</dbReference>
<keyword evidence="9" id="KW-0472">Membrane</keyword>
<evidence type="ECO:0000256" key="7">
    <source>
        <dbReference type="ARBA" id="ARBA00022982"/>
    </source>
</evidence>